<sequence length="58" mass="6011">MTLVLIALAISVFLILAGDKLCAAQKAEGGLVFTFLMIIPGLIGLVISLIALCVVLIL</sequence>
<reference evidence="2" key="1">
    <citation type="journal article" date="2015" name="Nature">
        <title>Complex archaea that bridge the gap between prokaryotes and eukaryotes.</title>
        <authorList>
            <person name="Spang A."/>
            <person name="Saw J.H."/>
            <person name="Jorgensen S.L."/>
            <person name="Zaremba-Niedzwiedzka K."/>
            <person name="Martijn J."/>
            <person name="Lind A.E."/>
            <person name="van Eijk R."/>
            <person name="Schleper C."/>
            <person name="Guy L."/>
            <person name="Ettema T.J."/>
        </authorList>
    </citation>
    <scope>NUCLEOTIDE SEQUENCE</scope>
</reference>
<accession>A0A0F9G769</accession>
<keyword evidence="1" id="KW-1133">Transmembrane helix</keyword>
<comment type="caution">
    <text evidence="2">The sequence shown here is derived from an EMBL/GenBank/DDBJ whole genome shotgun (WGS) entry which is preliminary data.</text>
</comment>
<evidence type="ECO:0000313" key="2">
    <source>
        <dbReference type="EMBL" id="KKL86276.1"/>
    </source>
</evidence>
<gene>
    <name evidence="2" type="ORF">LCGC14_1946400</name>
</gene>
<evidence type="ECO:0000256" key="1">
    <source>
        <dbReference type="SAM" id="Phobius"/>
    </source>
</evidence>
<dbReference type="AlphaFoldDB" id="A0A0F9G769"/>
<keyword evidence="1" id="KW-0472">Membrane</keyword>
<name>A0A0F9G769_9ZZZZ</name>
<organism evidence="2">
    <name type="scientific">marine sediment metagenome</name>
    <dbReference type="NCBI Taxonomy" id="412755"/>
    <lineage>
        <taxon>unclassified sequences</taxon>
        <taxon>metagenomes</taxon>
        <taxon>ecological metagenomes</taxon>
    </lineage>
</organism>
<protein>
    <submittedName>
        <fullName evidence="2">Uncharacterized protein</fullName>
    </submittedName>
</protein>
<feature type="transmembrane region" description="Helical" evidence="1">
    <location>
        <begin position="34"/>
        <end position="57"/>
    </location>
</feature>
<keyword evidence="1" id="KW-0812">Transmembrane</keyword>
<dbReference type="EMBL" id="LAZR01021161">
    <property type="protein sequence ID" value="KKL86276.1"/>
    <property type="molecule type" value="Genomic_DNA"/>
</dbReference>
<proteinExistence type="predicted"/>